<dbReference type="Pfam" id="PF01764">
    <property type="entry name" value="Lipase_3"/>
    <property type="match status" value="1"/>
</dbReference>
<dbReference type="EMBL" id="GGEC01030481">
    <property type="protein sequence ID" value="MBX10965.1"/>
    <property type="molecule type" value="Transcribed_RNA"/>
</dbReference>
<reference evidence="9" key="1">
    <citation type="submission" date="2018-02" db="EMBL/GenBank/DDBJ databases">
        <title>Rhizophora mucronata_Transcriptome.</title>
        <authorList>
            <person name="Meera S.P."/>
            <person name="Sreeshan A."/>
            <person name="Augustine A."/>
        </authorList>
    </citation>
    <scope>NUCLEOTIDE SEQUENCE</scope>
    <source>
        <tissue evidence="9">Leaf</tissue>
    </source>
</reference>
<dbReference type="InterPro" id="IPR002921">
    <property type="entry name" value="Fungal_lipase-type"/>
</dbReference>
<dbReference type="Pfam" id="PF18117">
    <property type="entry name" value="EDS1_EP"/>
    <property type="match status" value="1"/>
</dbReference>
<feature type="domain" description="EDS1 EP" evidence="8">
    <location>
        <begin position="407"/>
        <end position="614"/>
    </location>
</feature>
<evidence type="ECO:0000313" key="9">
    <source>
        <dbReference type="EMBL" id="MBX10965.1"/>
    </source>
</evidence>
<dbReference type="GO" id="GO:0005737">
    <property type="term" value="C:cytoplasm"/>
    <property type="evidence" value="ECO:0007669"/>
    <property type="project" value="UniProtKB-SubCell"/>
</dbReference>
<evidence type="ECO:0000256" key="6">
    <source>
        <dbReference type="ARBA" id="ARBA00023242"/>
    </source>
</evidence>
<proteinExistence type="predicted"/>
<dbReference type="GO" id="GO:0005634">
    <property type="term" value="C:nucleus"/>
    <property type="evidence" value="ECO:0007669"/>
    <property type="project" value="UniProtKB-SubCell"/>
</dbReference>
<dbReference type="GO" id="GO:0006952">
    <property type="term" value="P:defense response"/>
    <property type="evidence" value="ECO:0007669"/>
    <property type="project" value="UniProtKB-KW"/>
</dbReference>
<keyword evidence="6" id="KW-0539">Nucleus</keyword>
<evidence type="ECO:0000256" key="4">
    <source>
        <dbReference type="ARBA" id="ARBA00022801"/>
    </source>
</evidence>
<evidence type="ECO:0000256" key="2">
    <source>
        <dbReference type="ARBA" id="ARBA00004496"/>
    </source>
</evidence>
<dbReference type="GO" id="GO:0006629">
    <property type="term" value="P:lipid metabolic process"/>
    <property type="evidence" value="ECO:0007669"/>
    <property type="project" value="InterPro"/>
</dbReference>
<dbReference type="PANTHER" id="PTHR47413:SF2">
    <property type="entry name" value="LIPASE-LIKE PAD4"/>
    <property type="match status" value="1"/>
</dbReference>
<sequence length="623" mass="70857">MHAAEASPFETSEMLAGFLSSTPLLSESWGLCSLANVNSRSSNGFLTEQIGTTGYVAFSGVQFDSPGAGFPMTSDSTCRNLVPLDDVASCNSIFSPINGRYEGEEKPVMVHARSLWIFLSMCENPIFQSQMNMLRQKSKSIVVTGHSMGGSIASLCALWLLSCPQFSGLSVFCITFGSPLLGNVALSRAVLRERWGGHFCHVVSKYDLMPRVLLTPLPSIVSHLHSINQYLQLSMTSSRFGFLAGQLNDQCKAEMFSHVSVSLDVLLAQAEKGTMTGTYWPFGSYFFCSEEGAICLDNAISVIKMMQSLFAVGSPSCCIEDHLKYGAYIGKASSEFQEKRNFMQKCPESSYEAGLWLALQSVGIACQEAVARPAEDYLKMARRMGYTPNLKCANLAIKLSKITPYRAEIQWYQESCNQSDDQIGYYDSFKQRGASKRGSKVNMNRHKLARFWDNVIKMLENNELPHDFLRRSKWVKASHFYKLLVEPLDIAEYYRTGMNHVKGHYISHGRERRYQIFDRWWEETVREKENNKRSKFASLTQDSCFWARLEEAREWLDYVRTESNLRTLASLWEKIVEFQRYASELVEKKEVSKDVVAKNSSYSIWVRDFQELKLQMTQFHTHF</sequence>
<dbReference type="InterPro" id="IPR029058">
    <property type="entry name" value="AB_hydrolase_fold"/>
</dbReference>
<keyword evidence="5" id="KW-0611">Plant defense</keyword>
<evidence type="ECO:0000259" key="8">
    <source>
        <dbReference type="Pfam" id="PF18117"/>
    </source>
</evidence>
<keyword evidence="4" id="KW-0378">Hydrolase</keyword>
<dbReference type="AlphaFoldDB" id="A0A2P2KZ26"/>
<dbReference type="SUPFAM" id="SSF53474">
    <property type="entry name" value="alpha/beta-Hydrolases"/>
    <property type="match status" value="1"/>
</dbReference>
<feature type="domain" description="Fungal lipase-type" evidence="7">
    <location>
        <begin position="129"/>
        <end position="213"/>
    </location>
</feature>
<dbReference type="GO" id="GO:0016787">
    <property type="term" value="F:hydrolase activity"/>
    <property type="evidence" value="ECO:0007669"/>
    <property type="project" value="UniProtKB-KW"/>
</dbReference>
<dbReference type="InterPro" id="IPR041266">
    <property type="entry name" value="EDS1_EP"/>
</dbReference>
<protein>
    <submittedName>
        <fullName evidence="9">Lipase-like PAD4</fullName>
    </submittedName>
</protein>
<evidence type="ECO:0000256" key="5">
    <source>
        <dbReference type="ARBA" id="ARBA00022821"/>
    </source>
</evidence>
<dbReference type="PANTHER" id="PTHR47413">
    <property type="entry name" value="LIPASE-LIKE PAD4"/>
    <property type="match status" value="1"/>
</dbReference>
<evidence type="ECO:0000259" key="7">
    <source>
        <dbReference type="Pfam" id="PF01764"/>
    </source>
</evidence>
<comment type="subcellular location">
    <subcellularLocation>
        <location evidence="2">Cytoplasm</location>
    </subcellularLocation>
    <subcellularLocation>
        <location evidence="1">Nucleus</location>
    </subcellularLocation>
</comment>
<dbReference type="Gene3D" id="3.40.50.1820">
    <property type="entry name" value="alpha/beta hydrolase"/>
    <property type="match status" value="1"/>
</dbReference>
<accession>A0A2P2KZ26</accession>
<evidence type="ECO:0000256" key="1">
    <source>
        <dbReference type="ARBA" id="ARBA00004123"/>
    </source>
</evidence>
<organism evidence="9">
    <name type="scientific">Rhizophora mucronata</name>
    <name type="common">Asiatic mangrove</name>
    <dbReference type="NCBI Taxonomy" id="61149"/>
    <lineage>
        <taxon>Eukaryota</taxon>
        <taxon>Viridiplantae</taxon>
        <taxon>Streptophyta</taxon>
        <taxon>Embryophyta</taxon>
        <taxon>Tracheophyta</taxon>
        <taxon>Spermatophyta</taxon>
        <taxon>Magnoliopsida</taxon>
        <taxon>eudicotyledons</taxon>
        <taxon>Gunneridae</taxon>
        <taxon>Pentapetalae</taxon>
        <taxon>rosids</taxon>
        <taxon>fabids</taxon>
        <taxon>Malpighiales</taxon>
        <taxon>Rhizophoraceae</taxon>
        <taxon>Rhizophora</taxon>
    </lineage>
</organism>
<name>A0A2P2KZ26_RHIMU</name>
<evidence type="ECO:0000256" key="3">
    <source>
        <dbReference type="ARBA" id="ARBA00022490"/>
    </source>
</evidence>
<keyword evidence="3" id="KW-0963">Cytoplasm</keyword>